<dbReference type="PROSITE" id="PS51255">
    <property type="entry name" value="ADPK"/>
    <property type="match status" value="1"/>
</dbReference>
<evidence type="ECO:0000256" key="5">
    <source>
        <dbReference type="ARBA" id="ARBA00022842"/>
    </source>
</evidence>
<dbReference type="Pfam" id="PF04587">
    <property type="entry name" value="ADP_PFK_GK"/>
    <property type="match status" value="1"/>
</dbReference>
<evidence type="ECO:0000313" key="7">
    <source>
        <dbReference type="EMBL" id="RRG19364.1"/>
    </source>
</evidence>
<reference evidence="7 8" key="1">
    <citation type="submission" date="2018-07" db="EMBL/GenBank/DDBJ databases">
        <title>Draft genome sequence of Ancylomarina sp. M1P.</title>
        <authorList>
            <person name="Yadav S."/>
            <person name="Villanueva L."/>
            <person name="Damste J.S.S."/>
        </authorList>
    </citation>
    <scope>NUCLEOTIDE SEQUENCE [LARGE SCALE GENOMIC DNA]</scope>
    <source>
        <strain evidence="7 8">M1P</strain>
    </source>
</reference>
<gene>
    <name evidence="7" type="ORF">DWB61_15790</name>
</gene>
<protein>
    <recommendedName>
        <fullName evidence="9">ADP-dependent glucokinase</fullName>
    </recommendedName>
</protein>
<dbReference type="SUPFAM" id="SSF53613">
    <property type="entry name" value="Ribokinase-like"/>
    <property type="match status" value="1"/>
</dbReference>
<dbReference type="InterPro" id="IPR029056">
    <property type="entry name" value="Ribokinase-like"/>
</dbReference>
<dbReference type="GO" id="GO:0016773">
    <property type="term" value="F:phosphotransferase activity, alcohol group as acceptor"/>
    <property type="evidence" value="ECO:0007669"/>
    <property type="project" value="InterPro"/>
</dbReference>
<dbReference type="GO" id="GO:0006096">
    <property type="term" value="P:glycolytic process"/>
    <property type="evidence" value="ECO:0007669"/>
    <property type="project" value="UniProtKB-KW"/>
</dbReference>
<comment type="caution">
    <text evidence="7">The sequence shown here is derived from an EMBL/GenBank/DDBJ whole genome shotgun (WGS) entry which is preliminary data.</text>
</comment>
<sequence length="477" mass="53079">MSYSDLKEKWLEHYKTAPAQLVKMGDVKGLISAFNANVDAVIKVNGKFIERIIAENKLDLTKIVGEGENCIQTNEDAIRGFLQCFQAGKAEEWLIEDKAVFNWLNETIGYDKLQMGGQGGIVANVMAVCGVDSVYVHCASSPKEQSQLFLDLDNLLTVDDNGNVAQASKVDRKNDLPLIHWIIEFDKGDEINLNERVYTCPKANRFIATYDPLNFKLHIDEHFSNKMSQADINPEYIILSGYQMLHETLKDGSKGADKIDASKIMIKEWRESCPDNLLHLEVASTQDKAVRKHLIDSLVESVNSLGFNERELIDILEVIGEEELAAKCEANINAQTMFEGMLKIYEYTKCPRMQLHMFGLYLTLQKKGFKVSPMQNRDGMQLAATVAAAKAGTGGINTKEVLLWAQGHQVSDVGLNELSNLQNLVSEKFGENSLLETGIFENERIEVIAVPTILIEKPVTLVGMGDTISSVSLVGAR</sequence>
<dbReference type="InterPro" id="IPR007666">
    <property type="entry name" value="ADP_PFK/GK"/>
</dbReference>
<evidence type="ECO:0008006" key="9">
    <source>
        <dbReference type="Google" id="ProtNLM"/>
    </source>
</evidence>
<dbReference type="Gene3D" id="3.30.1110.20">
    <property type="match status" value="1"/>
</dbReference>
<keyword evidence="6" id="KW-0324">Glycolysis</keyword>
<dbReference type="AlphaFoldDB" id="A0A425XXH2"/>
<keyword evidence="3" id="KW-0479">Metal-binding</keyword>
<evidence type="ECO:0000256" key="1">
    <source>
        <dbReference type="ARBA" id="ARBA00022490"/>
    </source>
</evidence>
<proteinExistence type="predicted"/>
<keyword evidence="2" id="KW-0808">Transferase</keyword>
<dbReference type="RefSeq" id="WP_125031851.1">
    <property type="nucleotide sequence ID" value="NZ_JAPXVP010000018.1"/>
</dbReference>
<dbReference type="PANTHER" id="PTHR21208:SF1">
    <property type="entry name" value="ADP-DEPENDENT GLUCOKINASE"/>
    <property type="match status" value="1"/>
</dbReference>
<evidence type="ECO:0000256" key="3">
    <source>
        <dbReference type="ARBA" id="ARBA00022723"/>
    </source>
</evidence>
<name>A0A425XXH2_9BACT</name>
<dbReference type="Gene3D" id="3.40.1190.20">
    <property type="match status" value="1"/>
</dbReference>
<dbReference type="PANTHER" id="PTHR21208">
    <property type="entry name" value="ADP-DEPENDENT GLUCOKINASE"/>
    <property type="match status" value="1"/>
</dbReference>
<evidence type="ECO:0000256" key="6">
    <source>
        <dbReference type="ARBA" id="ARBA00023152"/>
    </source>
</evidence>
<dbReference type="EMBL" id="QQWG01000021">
    <property type="protein sequence ID" value="RRG19364.1"/>
    <property type="molecule type" value="Genomic_DNA"/>
</dbReference>
<keyword evidence="4" id="KW-0418">Kinase</keyword>
<evidence type="ECO:0000313" key="8">
    <source>
        <dbReference type="Proteomes" id="UP000285794"/>
    </source>
</evidence>
<dbReference type="OrthoDB" id="2813007at2"/>
<evidence type="ECO:0000256" key="2">
    <source>
        <dbReference type="ARBA" id="ARBA00022679"/>
    </source>
</evidence>
<evidence type="ECO:0000256" key="4">
    <source>
        <dbReference type="ARBA" id="ARBA00022777"/>
    </source>
</evidence>
<dbReference type="Proteomes" id="UP000285794">
    <property type="component" value="Unassembled WGS sequence"/>
</dbReference>
<dbReference type="GO" id="GO:0046872">
    <property type="term" value="F:metal ion binding"/>
    <property type="evidence" value="ECO:0007669"/>
    <property type="project" value="UniProtKB-KW"/>
</dbReference>
<keyword evidence="5" id="KW-0460">Magnesium</keyword>
<keyword evidence="1" id="KW-0963">Cytoplasm</keyword>
<keyword evidence="8" id="KW-1185">Reference proteome</keyword>
<accession>A0A425XXH2</accession>
<dbReference type="GO" id="GO:0016301">
    <property type="term" value="F:kinase activity"/>
    <property type="evidence" value="ECO:0007669"/>
    <property type="project" value="UniProtKB-KW"/>
</dbReference>
<organism evidence="7 8">
    <name type="scientific">Ancylomarina euxinus</name>
    <dbReference type="NCBI Taxonomy" id="2283627"/>
    <lineage>
        <taxon>Bacteria</taxon>
        <taxon>Pseudomonadati</taxon>
        <taxon>Bacteroidota</taxon>
        <taxon>Bacteroidia</taxon>
        <taxon>Marinilabiliales</taxon>
        <taxon>Marinifilaceae</taxon>
        <taxon>Ancylomarina</taxon>
    </lineage>
</organism>